<gene>
    <name evidence="2" type="ORF">CJ030_MR2G004716</name>
</gene>
<comment type="caution">
    <text evidence="2">The sequence shown here is derived from an EMBL/GenBank/DDBJ whole genome shotgun (WGS) entry which is preliminary data.</text>
</comment>
<proteinExistence type="predicted"/>
<dbReference type="EMBL" id="RXIC02000020">
    <property type="protein sequence ID" value="KAB1223710.1"/>
    <property type="molecule type" value="Genomic_DNA"/>
</dbReference>
<evidence type="ECO:0000313" key="2">
    <source>
        <dbReference type="EMBL" id="KAB1223710.1"/>
    </source>
</evidence>
<protein>
    <submittedName>
        <fullName evidence="2">Uncharacterized protein</fullName>
    </submittedName>
</protein>
<dbReference type="Proteomes" id="UP000516437">
    <property type="component" value="Chromosome 2"/>
</dbReference>
<organism evidence="2 3">
    <name type="scientific">Morella rubra</name>
    <name type="common">Chinese bayberry</name>
    <dbReference type="NCBI Taxonomy" id="262757"/>
    <lineage>
        <taxon>Eukaryota</taxon>
        <taxon>Viridiplantae</taxon>
        <taxon>Streptophyta</taxon>
        <taxon>Embryophyta</taxon>
        <taxon>Tracheophyta</taxon>
        <taxon>Spermatophyta</taxon>
        <taxon>Magnoliopsida</taxon>
        <taxon>eudicotyledons</taxon>
        <taxon>Gunneridae</taxon>
        <taxon>Pentapetalae</taxon>
        <taxon>rosids</taxon>
        <taxon>fabids</taxon>
        <taxon>Fagales</taxon>
        <taxon>Myricaceae</taxon>
        <taxon>Morella</taxon>
    </lineage>
</organism>
<keyword evidence="3" id="KW-1185">Reference proteome</keyword>
<reference evidence="2 3" key="1">
    <citation type="journal article" date="2019" name="Plant Biotechnol. J.">
        <title>The red bayberry genome and genetic basis of sex determination.</title>
        <authorList>
            <person name="Jia H.M."/>
            <person name="Jia H.J."/>
            <person name="Cai Q.L."/>
            <person name="Wang Y."/>
            <person name="Zhao H.B."/>
            <person name="Yang W.F."/>
            <person name="Wang G.Y."/>
            <person name="Li Y.H."/>
            <person name="Zhan D.L."/>
            <person name="Shen Y.T."/>
            <person name="Niu Q.F."/>
            <person name="Chang L."/>
            <person name="Qiu J."/>
            <person name="Zhao L."/>
            <person name="Xie H.B."/>
            <person name="Fu W.Y."/>
            <person name="Jin J."/>
            <person name="Li X.W."/>
            <person name="Jiao Y."/>
            <person name="Zhou C.C."/>
            <person name="Tu T."/>
            <person name="Chai C.Y."/>
            <person name="Gao J.L."/>
            <person name="Fan L.J."/>
            <person name="van de Weg E."/>
            <person name="Wang J.Y."/>
            <person name="Gao Z.S."/>
        </authorList>
    </citation>
    <scope>NUCLEOTIDE SEQUENCE [LARGE SCALE GENOMIC DNA]</scope>
    <source>
        <tissue evidence="2">Leaves</tissue>
    </source>
</reference>
<feature type="compositionally biased region" description="Basic and acidic residues" evidence="1">
    <location>
        <begin position="9"/>
        <end position="25"/>
    </location>
</feature>
<feature type="region of interest" description="Disordered" evidence="1">
    <location>
        <begin position="1"/>
        <end position="25"/>
    </location>
</feature>
<sequence length="93" mass="10466">MGGQNHVESMAKLDVEPEGKKRNLVEETAHPLKKLAILEKSTVIETTPKEKTLAALRLKKKKPRALKKQLLKSADEEKYKTTSKEVFFGFGSD</sequence>
<dbReference type="AlphaFoldDB" id="A0A6A1WLH8"/>
<evidence type="ECO:0000313" key="3">
    <source>
        <dbReference type="Proteomes" id="UP000516437"/>
    </source>
</evidence>
<accession>A0A6A1WLH8</accession>
<name>A0A6A1WLH8_9ROSI</name>
<evidence type="ECO:0000256" key="1">
    <source>
        <dbReference type="SAM" id="MobiDB-lite"/>
    </source>
</evidence>